<dbReference type="Proteomes" id="UP001238088">
    <property type="component" value="Unassembled WGS sequence"/>
</dbReference>
<name>A0ABU0AAF3_9BACI</name>
<organism evidence="1 2">
    <name type="scientific">Cytobacillus purgationiresistens</name>
    <dbReference type="NCBI Taxonomy" id="863449"/>
    <lineage>
        <taxon>Bacteria</taxon>
        <taxon>Bacillati</taxon>
        <taxon>Bacillota</taxon>
        <taxon>Bacilli</taxon>
        <taxon>Bacillales</taxon>
        <taxon>Bacillaceae</taxon>
        <taxon>Cytobacillus</taxon>
    </lineage>
</organism>
<sequence length="146" mass="17028">MNREQLALNHALMIEMIRSKGVSNTEMMALLKKGDTEGFRVFGDGIPDWQTFIEYYHNHTNKVENAIMKGFKITFLTKGALKSLLRIKYGLHESVNFQDCGHYLDELQLSIPQYEELQHTISNNWTIVEKSFNDPTYDLKIELTRQ</sequence>
<reference evidence="1 2" key="1">
    <citation type="submission" date="2023-07" db="EMBL/GenBank/DDBJ databases">
        <title>Genomic Encyclopedia of Type Strains, Phase IV (KMG-IV): sequencing the most valuable type-strain genomes for metagenomic binning, comparative biology and taxonomic classification.</title>
        <authorList>
            <person name="Goeker M."/>
        </authorList>
    </citation>
    <scope>NUCLEOTIDE SEQUENCE [LARGE SCALE GENOMIC DNA]</scope>
    <source>
        <strain evidence="1 2">DSM 23494</strain>
    </source>
</reference>
<evidence type="ECO:0000313" key="1">
    <source>
        <dbReference type="EMBL" id="MDQ0268225.1"/>
    </source>
</evidence>
<dbReference type="RefSeq" id="WP_307470823.1">
    <property type="nucleotide sequence ID" value="NZ_JAUSUB010000001.1"/>
</dbReference>
<proteinExistence type="predicted"/>
<evidence type="ECO:0000313" key="2">
    <source>
        <dbReference type="Proteomes" id="UP001238088"/>
    </source>
</evidence>
<comment type="caution">
    <text evidence="1">The sequence shown here is derived from an EMBL/GenBank/DDBJ whole genome shotgun (WGS) entry which is preliminary data.</text>
</comment>
<accession>A0ABU0AAF3</accession>
<keyword evidence="2" id="KW-1185">Reference proteome</keyword>
<gene>
    <name evidence="1" type="ORF">J2S17_000094</name>
</gene>
<dbReference type="EMBL" id="JAUSUB010000001">
    <property type="protein sequence ID" value="MDQ0268225.1"/>
    <property type="molecule type" value="Genomic_DNA"/>
</dbReference>
<protein>
    <submittedName>
        <fullName evidence="1">Uncharacterized protein</fullName>
    </submittedName>
</protein>